<name>A0A919THK6_9ACTN</name>
<dbReference type="EMBL" id="BOMW01000012">
    <property type="protein sequence ID" value="GIF03577.1"/>
    <property type="molecule type" value="Genomic_DNA"/>
</dbReference>
<evidence type="ECO:0000313" key="2">
    <source>
        <dbReference type="EMBL" id="GIF03577.1"/>
    </source>
</evidence>
<reference evidence="2" key="1">
    <citation type="submission" date="2021-01" db="EMBL/GenBank/DDBJ databases">
        <title>Whole genome shotgun sequence of Actinoplanes siamensis NBRC 109076.</title>
        <authorList>
            <person name="Komaki H."/>
            <person name="Tamura T."/>
        </authorList>
    </citation>
    <scope>NUCLEOTIDE SEQUENCE</scope>
    <source>
        <strain evidence="2">NBRC 109076</strain>
    </source>
</reference>
<gene>
    <name evidence="2" type="ORF">Asi03nite_11150</name>
</gene>
<dbReference type="AlphaFoldDB" id="A0A919THK6"/>
<evidence type="ECO:0000313" key="3">
    <source>
        <dbReference type="Proteomes" id="UP000629619"/>
    </source>
</evidence>
<proteinExistence type="predicted"/>
<feature type="region of interest" description="Disordered" evidence="1">
    <location>
        <begin position="18"/>
        <end position="66"/>
    </location>
</feature>
<protein>
    <submittedName>
        <fullName evidence="2">Uncharacterized protein</fullName>
    </submittedName>
</protein>
<accession>A0A919THK6</accession>
<evidence type="ECO:0000256" key="1">
    <source>
        <dbReference type="SAM" id="MobiDB-lite"/>
    </source>
</evidence>
<sequence length="66" mass="6848">MFPEHHVGMWLCGLPRSAAVSSQSSVGTGNPSEVDDALTVDPPPAARTSNTITPIDASHPAEEIPP</sequence>
<keyword evidence="3" id="KW-1185">Reference proteome</keyword>
<feature type="compositionally biased region" description="Polar residues" evidence="1">
    <location>
        <begin position="19"/>
        <end position="31"/>
    </location>
</feature>
<comment type="caution">
    <text evidence="2">The sequence shown here is derived from an EMBL/GenBank/DDBJ whole genome shotgun (WGS) entry which is preliminary data.</text>
</comment>
<dbReference type="Proteomes" id="UP000629619">
    <property type="component" value="Unassembled WGS sequence"/>
</dbReference>
<organism evidence="2 3">
    <name type="scientific">Actinoplanes siamensis</name>
    <dbReference type="NCBI Taxonomy" id="1223317"/>
    <lineage>
        <taxon>Bacteria</taxon>
        <taxon>Bacillati</taxon>
        <taxon>Actinomycetota</taxon>
        <taxon>Actinomycetes</taxon>
        <taxon>Micromonosporales</taxon>
        <taxon>Micromonosporaceae</taxon>
        <taxon>Actinoplanes</taxon>
    </lineage>
</organism>